<proteinExistence type="predicted"/>
<sequence length="215" mass="24171">MEISKLTKEEKEQLKLQLEAEERAEAIRVQQERETYKELVDKFVAVNLRKLQVLSSEMTRIKQEVFSDAATLISMKNELFKVKGDRRSDTFTTQDGTCSITLGNRVNEGWDDTVEAGVEKVKKYLASLAKDEDTAALVDTVMGLLAKDRKGALKANKVLELERLAIKSQSPDFLDGISIIKAAYRPVPTCQFIEVEMRDSKGNPMKLPLSLAAMK</sequence>
<dbReference type="EMBL" id="AWSV01000108">
    <property type="protein sequence ID" value="ERI85188.1"/>
    <property type="molecule type" value="Genomic_DNA"/>
</dbReference>
<dbReference type="PATRIC" id="fig|1321819.3.peg.1913"/>
<dbReference type="Pfam" id="PF11363">
    <property type="entry name" value="DUF3164"/>
    <property type="match status" value="1"/>
</dbReference>
<organism evidence="1 2">
    <name type="scientific">Bacteroides pyogenes F0041</name>
    <dbReference type="NCBI Taxonomy" id="1321819"/>
    <lineage>
        <taxon>Bacteria</taxon>
        <taxon>Pseudomonadati</taxon>
        <taxon>Bacteroidota</taxon>
        <taxon>Bacteroidia</taxon>
        <taxon>Bacteroidales</taxon>
        <taxon>Bacteroidaceae</taxon>
        <taxon>Bacteroides</taxon>
    </lineage>
</organism>
<accession>U2CMB4</accession>
<reference evidence="1 2" key="1">
    <citation type="submission" date="2013-08" db="EMBL/GenBank/DDBJ databases">
        <authorList>
            <person name="Weinstock G."/>
            <person name="Sodergren E."/>
            <person name="Wylie T."/>
            <person name="Fulton L."/>
            <person name="Fulton R."/>
            <person name="Fronick C."/>
            <person name="O'Laughlin M."/>
            <person name="Godfrey J."/>
            <person name="Miner T."/>
            <person name="Herter B."/>
            <person name="Appelbaum E."/>
            <person name="Cordes M."/>
            <person name="Lek S."/>
            <person name="Wollam A."/>
            <person name="Pepin K.H."/>
            <person name="Palsikar V.B."/>
            <person name="Mitreva M."/>
            <person name="Wilson R.K."/>
        </authorList>
    </citation>
    <scope>NUCLEOTIDE SEQUENCE [LARGE SCALE GENOMIC DNA]</scope>
    <source>
        <strain evidence="1 2">F0041</strain>
    </source>
</reference>
<dbReference type="AlphaFoldDB" id="U2CMB4"/>
<name>U2CMB4_9BACE</name>
<evidence type="ECO:0000313" key="1">
    <source>
        <dbReference type="EMBL" id="ERI85188.1"/>
    </source>
</evidence>
<comment type="caution">
    <text evidence="1">The sequence shown here is derived from an EMBL/GenBank/DDBJ whole genome shotgun (WGS) entry which is preliminary data.</text>
</comment>
<evidence type="ECO:0000313" key="2">
    <source>
        <dbReference type="Proteomes" id="UP000016496"/>
    </source>
</evidence>
<protein>
    <recommendedName>
        <fullName evidence="3">DUF3164 family protein</fullName>
    </recommendedName>
</protein>
<dbReference type="OrthoDB" id="1004368at2"/>
<evidence type="ECO:0008006" key="3">
    <source>
        <dbReference type="Google" id="ProtNLM"/>
    </source>
</evidence>
<dbReference type="InterPro" id="IPR021505">
    <property type="entry name" value="Phage_B3_Orf6"/>
</dbReference>
<gene>
    <name evidence="1" type="ORF">HMPREF1981_02075</name>
</gene>
<dbReference type="HOGENOM" id="CLU_104227_0_0_10"/>
<dbReference type="Proteomes" id="UP000016496">
    <property type="component" value="Unassembled WGS sequence"/>
</dbReference>
<dbReference type="RefSeq" id="WP_021645573.1">
    <property type="nucleotide sequence ID" value="NZ_KE993110.1"/>
</dbReference>